<dbReference type="InterPro" id="IPR004875">
    <property type="entry name" value="DDE_SF_endonuclease_dom"/>
</dbReference>
<dbReference type="InterPro" id="IPR050863">
    <property type="entry name" value="CenT-Element_Derived"/>
</dbReference>
<evidence type="ECO:0000256" key="3">
    <source>
        <dbReference type="ARBA" id="ARBA00023242"/>
    </source>
</evidence>
<dbReference type="InterPro" id="IPR006600">
    <property type="entry name" value="HTH_CenpB_DNA-bd_dom"/>
</dbReference>
<dbReference type="EMBL" id="AFYH01247394">
    <property type="status" value="NOT_ANNOTATED_CDS"/>
    <property type="molecule type" value="Genomic_DNA"/>
</dbReference>
<dbReference type="AlphaFoldDB" id="H3A5Z0"/>
<protein>
    <recommendedName>
        <fullName evidence="4">HTH CENPB-type domain-containing protein</fullName>
    </recommendedName>
</protein>
<dbReference type="InParanoid" id="H3A5Z0"/>
<evidence type="ECO:0000259" key="4">
    <source>
        <dbReference type="PROSITE" id="PS51253"/>
    </source>
</evidence>
<dbReference type="Gene3D" id="1.10.10.60">
    <property type="entry name" value="Homeodomain-like"/>
    <property type="match status" value="2"/>
</dbReference>
<dbReference type="SUPFAM" id="SSF46689">
    <property type="entry name" value="Homeodomain-like"/>
    <property type="match status" value="2"/>
</dbReference>
<organism evidence="5 6">
    <name type="scientific">Latimeria chalumnae</name>
    <name type="common">Coelacanth</name>
    <dbReference type="NCBI Taxonomy" id="7897"/>
    <lineage>
        <taxon>Eukaryota</taxon>
        <taxon>Metazoa</taxon>
        <taxon>Chordata</taxon>
        <taxon>Craniata</taxon>
        <taxon>Vertebrata</taxon>
        <taxon>Euteleostomi</taxon>
        <taxon>Coelacanthiformes</taxon>
        <taxon>Coelacanthidae</taxon>
        <taxon>Latimeria</taxon>
    </lineage>
</organism>
<dbReference type="SMART" id="SM00674">
    <property type="entry name" value="CENPB"/>
    <property type="match status" value="1"/>
</dbReference>
<dbReference type="Pfam" id="PF03184">
    <property type="entry name" value="DDE_1"/>
    <property type="match status" value="1"/>
</dbReference>
<accession>H3A5Z0</accession>
<dbReference type="Pfam" id="PF03221">
    <property type="entry name" value="HTH_Tnp_Tc5"/>
    <property type="match status" value="1"/>
</dbReference>
<reference evidence="5" key="3">
    <citation type="submission" date="2025-09" db="UniProtKB">
        <authorList>
            <consortium name="Ensembl"/>
        </authorList>
    </citation>
    <scope>IDENTIFICATION</scope>
</reference>
<dbReference type="PROSITE" id="PS51253">
    <property type="entry name" value="HTH_CENPB"/>
    <property type="match status" value="1"/>
</dbReference>
<evidence type="ECO:0000256" key="1">
    <source>
        <dbReference type="ARBA" id="ARBA00004123"/>
    </source>
</evidence>
<proteinExistence type="predicted"/>
<evidence type="ECO:0000256" key="2">
    <source>
        <dbReference type="ARBA" id="ARBA00023125"/>
    </source>
</evidence>
<dbReference type="eggNOG" id="KOG3105">
    <property type="taxonomic scope" value="Eukaryota"/>
</dbReference>
<evidence type="ECO:0000313" key="5">
    <source>
        <dbReference type="Ensembl" id="ENSLACP00000005061.1"/>
    </source>
</evidence>
<dbReference type="GeneTree" id="ENSGT00940000154420"/>
<dbReference type="InterPro" id="IPR007889">
    <property type="entry name" value="HTH_Psq"/>
</dbReference>
<dbReference type="EMBL" id="AFYH01247395">
    <property type="status" value="NOT_ANNOTATED_CDS"/>
    <property type="molecule type" value="Genomic_DNA"/>
</dbReference>
<dbReference type="PANTHER" id="PTHR19303">
    <property type="entry name" value="TRANSPOSON"/>
    <property type="match status" value="1"/>
</dbReference>
<dbReference type="Proteomes" id="UP000008672">
    <property type="component" value="Unassembled WGS sequence"/>
</dbReference>
<dbReference type="InterPro" id="IPR009057">
    <property type="entry name" value="Homeodomain-like_sf"/>
</dbReference>
<dbReference type="Pfam" id="PF04218">
    <property type="entry name" value="CENP-B_N"/>
    <property type="match status" value="1"/>
</dbReference>
<keyword evidence="6" id="KW-1185">Reference proteome</keyword>
<reference evidence="5" key="2">
    <citation type="submission" date="2025-08" db="UniProtKB">
        <authorList>
            <consortium name="Ensembl"/>
        </authorList>
    </citation>
    <scope>IDENTIFICATION</scope>
</reference>
<dbReference type="GO" id="GO:0003677">
    <property type="term" value="F:DNA binding"/>
    <property type="evidence" value="ECO:0007669"/>
    <property type="project" value="UniProtKB-KW"/>
</dbReference>
<dbReference type="HOGENOM" id="CLU_018294_1_1_1"/>
<dbReference type="PANTHER" id="PTHR19303:SF16">
    <property type="entry name" value="JERKY PROTEIN HOMOLOG-LIKE"/>
    <property type="match status" value="1"/>
</dbReference>
<keyword evidence="2" id="KW-0238">DNA-binding</keyword>
<dbReference type="Ensembl" id="ENSLACT00000005107.1">
    <property type="protein sequence ID" value="ENSLACP00000005061.1"/>
    <property type="gene ID" value="ENSLACG00000004502.1"/>
</dbReference>
<dbReference type="GO" id="GO:0005634">
    <property type="term" value="C:nucleus"/>
    <property type="evidence" value="ECO:0007669"/>
    <property type="project" value="UniProtKB-SubCell"/>
</dbReference>
<sequence>TMAKRKRSVLDLKQKLQILEDLERGEKAIDVAQRYKIGNSTICDIHKVGDKLQNFATAMGSSVQVEKRKTMHVNHDEALDKAVYMWFVQNHIKCTPISGPMFKEKAKHLHRDLNSEEIGFTASDGWLNWFKHQHGICQLNITGEIMNTCNELMEIMETEVLTDQQIYNADETWVLLAPTPRALCPRFQKEHLTILACTNATGEHKLPLLVIGKSANPRYFKHINLASLPVLYRAQRRAWMNSEIFCAWFVENFIPDVRCFLRSKGLSIRALLLIDNTGTHPGAESLKTADWSIRCEVLPDNTTAKIQPMDKRVLATLKRIYRGKLLSYVLNEENDELSLSDIIKSISIKDAIYMLAEFWKDIQTSTIKKCWVKHYTTPFILQNMQLLFIYTGLRHKTLIEDTITQEIQGTDSELSAADVAEWFEIDRGLPVINELANEQIVHKAMENVAESDPELEWESDTGEELISHSEAVDSFQKCLVYMEHQSDTDSIQLIQLQPMLAAAQCKFESNMKQKS</sequence>
<comment type="subcellular location">
    <subcellularLocation>
        <location evidence="1">Nucleus</location>
    </subcellularLocation>
</comment>
<feature type="domain" description="HTH CENPB-type" evidence="4">
    <location>
        <begin position="67"/>
        <end position="140"/>
    </location>
</feature>
<dbReference type="STRING" id="7897.ENSLACP00000005061"/>
<evidence type="ECO:0000313" key="6">
    <source>
        <dbReference type="Proteomes" id="UP000008672"/>
    </source>
</evidence>
<reference evidence="6" key="1">
    <citation type="submission" date="2011-08" db="EMBL/GenBank/DDBJ databases">
        <title>The draft genome of Latimeria chalumnae.</title>
        <authorList>
            <person name="Di Palma F."/>
            <person name="Alfoldi J."/>
            <person name="Johnson J."/>
            <person name="Berlin A."/>
            <person name="Gnerre S."/>
            <person name="Jaffe D."/>
            <person name="MacCallum I."/>
            <person name="Young S."/>
            <person name="Walker B.J."/>
            <person name="Lander E."/>
            <person name="Lindblad-Toh K."/>
        </authorList>
    </citation>
    <scope>NUCLEOTIDE SEQUENCE [LARGE SCALE GENOMIC DNA]</scope>
    <source>
        <strain evidence="6">Wild caught</strain>
    </source>
</reference>
<name>H3A5Z0_LATCH</name>
<dbReference type="OMA" id="DKHENGH"/>
<keyword evidence="3" id="KW-0539">Nucleus</keyword>